<protein>
    <recommendedName>
        <fullName evidence="4">Toprim domain-containing protein</fullName>
    </recommendedName>
</protein>
<dbReference type="Gene3D" id="3.40.50.300">
    <property type="entry name" value="P-loop containing nucleotide triphosphate hydrolases"/>
    <property type="match status" value="1"/>
</dbReference>
<dbReference type="AlphaFoldDB" id="A0A1G1YLB9"/>
<dbReference type="Gene3D" id="3.30.300.160">
    <property type="entry name" value="Type II secretion system, protein E, N-terminal domain"/>
    <property type="match status" value="1"/>
</dbReference>
<name>A0A1G1YLB9_9BACT</name>
<organism evidence="5 6">
    <name type="scientific">Candidatus Buchananbacteria bacterium RIFCSPLOWO2_01_FULL_39_33</name>
    <dbReference type="NCBI Taxonomy" id="1797543"/>
    <lineage>
        <taxon>Bacteria</taxon>
        <taxon>Candidatus Buchananiibacteriota</taxon>
    </lineage>
</organism>
<evidence type="ECO:0000256" key="1">
    <source>
        <dbReference type="ARBA" id="ARBA00006611"/>
    </source>
</evidence>
<gene>
    <name evidence="5" type="ORF">A3A02_00245</name>
</gene>
<dbReference type="Pfam" id="PF05157">
    <property type="entry name" value="MshEN"/>
    <property type="match status" value="1"/>
</dbReference>
<comment type="similarity">
    <text evidence="1">Belongs to the GSP E family.</text>
</comment>
<dbReference type="SUPFAM" id="SSF52540">
    <property type="entry name" value="P-loop containing nucleoside triphosphate hydrolases"/>
    <property type="match status" value="1"/>
</dbReference>
<dbReference type="InterPro" id="IPR006171">
    <property type="entry name" value="TOPRIM_dom"/>
</dbReference>
<dbReference type="InterPro" id="IPR001482">
    <property type="entry name" value="T2SS/T4SS_dom"/>
</dbReference>
<keyword evidence="2" id="KW-0547">Nucleotide-binding</keyword>
<keyword evidence="3" id="KW-0067">ATP-binding</keyword>
<dbReference type="SUPFAM" id="SSF160246">
    <property type="entry name" value="EspE N-terminal domain-like"/>
    <property type="match status" value="1"/>
</dbReference>
<dbReference type="FunFam" id="3.40.50.300:FF:000398">
    <property type="entry name" value="Type IV pilus assembly ATPase PilB"/>
    <property type="match status" value="1"/>
</dbReference>
<proteinExistence type="inferred from homology"/>
<dbReference type="InterPro" id="IPR007831">
    <property type="entry name" value="T2SS_GspE_N"/>
</dbReference>
<evidence type="ECO:0000256" key="2">
    <source>
        <dbReference type="ARBA" id="ARBA00022741"/>
    </source>
</evidence>
<sequence length="551" mass="62006">MNLNDQKIGAILLKGDYITESDLKKADDYAAVNQVSIIDYLITEQLISFDLLGQALAEFFKVPYADLNSNIPPAAQVLKIPENIARKHRLVLFSQEAKSVIIASDDPTNKEILKEVEKIFPNKKITLAYSLPQDIDNIFVNYRQPLSTRFAQIIKMQTRVAPEILEEIFEDAVLYRASDIHFEPQAMEVIIRFRIDGVLQEAGRIKKGYYENILNRIKVQAHLRTDEHLAAQDGSIHFVKNERIIDFRVSIIPIIEGEKIVMRLLSEYVKAFALADLGLNALHQKLIKEASQKPFGMILVTGPTGAGKTTTLYAVLKILNHIDINITTIEDPIEYRIAGLNQIQVNLQTNLTFAKGLRSIVRQDPDVILVGEIRDNETAEIAVNAALTGHLLLSTFHANDAATAIPRLLDMGIEPFLLASTMEVLIAQRLVRKVCQSCRHSYFVSLNELSKFFPSAKEYFSKTNTLYKGKGCHVCNQTGYKGRIAIFEFISITPKMKELILTNPSTQRIWELATKEGAQTLFEDGLIKVKQGETTIEELLRVAAPPFIDKT</sequence>
<dbReference type="Gene3D" id="3.30.450.90">
    <property type="match status" value="1"/>
</dbReference>
<feature type="domain" description="Toprim" evidence="4">
    <location>
        <begin position="250"/>
        <end position="334"/>
    </location>
</feature>
<dbReference type="PANTHER" id="PTHR30258:SF1">
    <property type="entry name" value="PROTEIN TRANSPORT PROTEIN HOFB HOMOLOG"/>
    <property type="match status" value="1"/>
</dbReference>
<accession>A0A1G1YLB9</accession>
<dbReference type="EMBL" id="MHIM01000004">
    <property type="protein sequence ID" value="OGY53132.1"/>
    <property type="molecule type" value="Genomic_DNA"/>
</dbReference>
<evidence type="ECO:0000313" key="5">
    <source>
        <dbReference type="EMBL" id="OGY53132.1"/>
    </source>
</evidence>
<dbReference type="CDD" id="cd01129">
    <property type="entry name" value="PulE-GspE-like"/>
    <property type="match status" value="1"/>
</dbReference>
<evidence type="ECO:0000259" key="4">
    <source>
        <dbReference type="PROSITE" id="PS50880"/>
    </source>
</evidence>
<dbReference type="PANTHER" id="PTHR30258">
    <property type="entry name" value="TYPE II SECRETION SYSTEM PROTEIN GSPE-RELATED"/>
    <property type="match status" value="1"/>
</dbReference>
<dbReference type="GO" id="GO:0005886">
    <property type="term" value="C:plasma membrane"/>
    <property type="evidence" value="ECO:0007669"/>
    <property type="project" value="TreeGrafter"/>
</dbReference>
<dbReference type="PROSITE" id="PS50880">
    <property type="entry name" value="TOPRIM"/>
    <property type="match status" value="1"/>
</dbReference>
<dbReference type="Pfam" id="PF00437">
    <property type="entry name" value="T2SSE"/>
    <property type="match status" value="1"/>
</dbReference>
<dbReference type="GO" id="GO:0016887">
    <property type="term" value="F:ATP hydrolysis activity"/>
    <property type="evidence" value="ECO:0007669"/>
    <property type="project" value="TreeGrafter"/>
</dbReference>
<dbReference type="InterPro" id="IPR037257">
    <property type="entry name" value="T2SS_E_N_sf"/>
</dbReference>
<dbReference type="GO" id="GO:0005524">
    <property type="term" value="F:ATP binding"/>
    <property type="evidence" value="ECO:0007669"/>
    <property type="project" value="UniProtKB-KW"/>
</dbReference>
<dbReference type="InterPro" id="IPR027417">
    <property type="entry name" value="P-loop_NTPase"/>
</dbReference>
<reference evidence="5 6" key="1">
    <citation type="journal article" date="2016" name="Nat. Commun.">
        <title>Thousands of microbial genomes shed light on interconnected biogeochemical processes in an aquifer system.</title>
        <authorList>
            <person name="Anantharaman K."/>
            <person name="Brown C.T."/>
            <person name="Hug L.A."/>
            <person name="Sharon I."/>
            <person name="Castelle C.J."/>
            <person name="Probst A.J."/>
            <person name="Thomas B.C."/>
            <person name="Singh A."/>
            <person name="Wilkins M.J."/>
            <person name="Karaoz U."/>
            <person name="Brodie E.L."/>
            <person name="Williams K.H."/>
            <person name="Hubbard S.S."/>
            <person name="Banfield J.F."/>
        </authorList>
    </citation>
    <scope>NUCLEOTIDE SEQUENCE [LARGE SCALE GENOMIC DNA]</scope>
</reference>
<evidence type="ECO:0000256" key="3">
    <source>
        <dbReference type="ARBA" id="ARBA00022840"/>
    </source>
</evidence>
<evidence type="ECO:0000313" key="6">
    <source>
        <dbReference type="Proteomes" id="UP000177376"/>
    </source>
</evidence>
<dbReference type="PROSITE" id="PS00662">
    <property type="entry name" value="T2SP_E"/>
    <property type="match status" value="1"/>
</dbReference>
<dbReference type="Proteomes" id="UP000177376">
    <property type="component" value="Unassembled WGS sequence"/>
</dbReference>
<comment type="caution">
    <text evidence="5">The sequence shown here is derived from an EMBL/GenBank/DDBJ whole genome shotgun (WGS) entry which is preliminary data.</text>
</comment>